<evidence type="ECO:0000313" key="2">
    <source>
        <dbReference type="EMBL" id="AIW62527.1"/>
    </source>
</evidence>
<proteinExistence type="evidence at transcript level"/>
<reference evidence="2" key="2">
    <citation type="journal article" date="2014" name="J. Proteome Res.">
        <title>Spit and venom from scytodes spiders: a diverse and distinct cocktail.</title>
        <authorList>
            <person name="Zobel-Thropp P.A."/>
            <person name="Correa S.M."/>
            <person name="Garb J.E."/>
            <person name="Binford G.J."/>
        </authorList>
    </citation>
    <scope>NUCLEOTIDE SEQUENCE</scope>
    <source>
        <tissue evidence="2">Venom gland</tissue>
    </source>
</reference>
<keyword evidence="1" id="KW-0732">Signal</keyword>
<sequence length="83" mass="8967">MKTAVVCLFLALVVAVMYQTVVAAPQVTECDPNCEVARCGSALHQACKCGDYMDKCGCCLYCKPCPGEREAEGLFLEELISPK</sequence>
<evidence type="ECO:0000256" key="1">
    <source>
        <dbReference type="SAM" id="SignalP"/>
    </source>
</evidence>
<accession>A0A0A0V5R3</accession>
<dbReference type="EMBL" id="KF860582">
    <property type="protein sequence ID" value="AIW62527.1"/>
    <property type="molecule type" value="mRNA"/>
</dbReference>
<organism evidence="2">
    <name type="scientific">Scytodes thoracica</name>
    <name type="common">Spitting spider</name>
    <name type="synonym">Aranea thoracica</name>
    <dbReference type="NCBI Taxonomy" id="1112478"/>
    <lineage>
        <taxon>Eukaryota</taxon>
        <taxon>Metazoa</taxon>
        <taxon>Ecdysozoa</taxon>
        <taxon>Arthropoda</taxon>
        <taxon>Chelicerata</taxon>
        <taxon>Arachnida</taxon>
        <taxon>Araneae</taxon>
        <taxon>Araneomorphae</taxon>
        <taxon>Haplogynae</taxon>
        <taxon>Scytodoidea</taxon>
        <taxon>Scytodidae</taxon>
        <taxon>Scytodes</taxon>
    </lineage>
</organism>
<feature type="signal peptide" evidence="1">
    <location>
        <begin position="1"/>
        <end position="23"/>
    </location>
</feature>
<name>A0A0A0V5R3_SCYTH</name>
<reference evidence="2" key="1">
    <citation type="submission" date="2013-11" db="EMBL/GenBank/DDBJ databases">
        <authorList>
            <person name="Thropp P.A."/>
            <person name="Correa S.M."/>
            <person name="Garb J.E."/>
            <person name="Binford G.J."/>
        </authorList>
    </citation>
    <scope>NUCLEOTIDE SEQUENCE</scope>
    <source>
        <tissue evidence="2">Venom gland</tissue>
    </source>
</reference>
<feature type="chain" id="PRO_5001978126" evidence="1">
    <location>
        <begin position="24"/>
        <end position="83"/>
    </location>
</feature>
<dbReference type="AlphaFoldDB" id="A0A0A0V5R3"/>
<protein>
    <submittedName>
        <fullName evidence="2">Venom peptide U8-SYTX-Sth1b</fullName>
    </submittedName>
</protein>